<comment type="caution">
    <text evidence="1">The sequence shown here is derived from an EMBL/GenBank/DDBJ whole genome shotgun (WGS) entry which is preliminary data.</text>
</comment>
<dbReference type="PROSITE" id="PS51257">
    <property type="entry name" value="PROKAR_LIPOPROTEIN"/>
    <property type="match status" value="1"/>
</dbReference>
<accession>A0ABQ0A2G2</accession>
<sequence length="584" mass="65626">MKSFLSVFLWILFVVSVTGCASQVRFVNSVDDETTLKENEGLVTLKIINGGLADVPFNEIDILPENLNESKNIKPITLKPFASDFNGISAFAAAVPSGRYSIASIYALHFGYQQYYRNGVFLDSSYGTFTVKPGAVTDLGTLVYYPRSEGDKYVKTIIRKPGERDLGLIETYVPGFVIGSDALLGWDEDGKDEEYFEEYIFAAQNPVAFKRYSVDPNGNIYFLGRLGYIVIRESNGEWTEDALDTDLAMTAIAFSDSGGVVIGGVEGTVFYKYNGAWMDISLGGLHTVEEIFFTGDSNIDVITRNQSAASIHRYDLNSVSKGWVQLDAYSYRSGWLSDPKKETKKGKLPPEPRRVTGVRTWEFNGTHYFTVYSLPKSQSPIFMDSQSENYEYDPSTWSLIEPEDDPKISSVRYAGSTMLGIKESNFWQGESYYRYSAQESDWIQLGTVGYECSDGSLGKKRKCVEQSDLTDGGVKSYSARKRFMEFVSVPKFFNEMEGIAVMSYWTRYPENEEDDGRRVKLVETHDGGQTWFTSTASLPKKYCTTLIPEYRGGLLISCNGNSGDFYESLDKGITWNHVRKHSSF</sequence>
<evidence type="ECO:0000313" key="2">
    <source>
        <dbReference type="Proteomes" id="UP001481413"/>
    </source>
</evidence>
<keyword evidence="2" id="KW-1185">Reference proteome</keyword>
<reference evidence="1 2" key="1">
    <citation type="submission" date="2024-04" db="EMBL/GenBank/DDBJ databases">
        <title>Draft genome sequence of Thalassolituus maritimus NBRC 116585.</title>
        <authorList>
            <person name="Miyakawa T."/>
            <person name="Kusuya Y."/>
            <person name="Miura T."/>
        </authorList>
    </citation>
    <scope>NUCLEOTIDE SEQUENCE [LARGE SCALE GENOMIC DNA]</scope>
    <source>
        <strain evidence="1 2">5NW40-0001</strain>
    </source>
</reference>
<dbReference type="SUPFAM" id="SSF101898">
    <property type="entry name" value="NHL repeat"/>
    <property type="match status" value="1"/>
</dbReference>
<evidence type="ECO:0008006" key="3">
    <source>
        <dbReference type="Google" id="ProtNLM"/>
    </source>
</evidence>
<dbReference type="Proteomes" id="UP001481413">
    <property type="component" value="Unassembled WGS sequence"/>
</dbReference>
<proteinExistence type="predicted"/>
<dbReference type="EMBL" id="BAABWH010000007">
    <property type="protein sequence ID" value="GAA6146460.1"/>
    <property type="molecule type" value="Genomic_DNA"/>
</dbReference>
<dbReference type="InterPro" id="IPR036278">
    <property type="entry name" value="Sialidase_sf"/>
</dbReference>
<dbReference type="SUPFAM" id="SSF50939">
    <property type="entry name" value="Sialidases"/>
    <property type="match status" value="1"/>
</dbReference>
<evidence type="ECO:0000313" key="1">
    <source>
        <dbReference type="EMBL" id="GAA6146460.1"/>
    </source>
</evidence>
<name>A0ABQ0A2G2_9GAMM</name>
<dbReference type="RefSeq" id="WP_353295681.1">
    <property type="nucleotide sequence ID" value="NZ_BAABWH010000007.1"/>
</dbReference>
<organism evidence="1 2">
    <name type="scientific">Thalassolituus maritimus</name>
    <dbReference type="NCBI Taxonomy" id="484498"/>
    <lineage>
        <taxon>Bacteria</taxon>
        <taxon>Pseudomonadati</taxon>
        <taxon>Pseudomonadota</taxon>
        <taxon>Gammaproteobacteria</taxon>
        <taxon>Oceanospirillales</taxon>
        <taxon>Oceanospirillaceae</taxon>
        <taxon>Thalassolituus</taxon>
    </lineage>
</organism>
<protein>
    <recommendedName>
        <fullName evidence="3">Exo-alpha-sialidase</fullName>
    </recommendedName>
</protein>
<gene>
    <name evidence="1" type="ORF">NBRC116585_25780</name>
</gene>